<evidence type="ECO:0008006" key="5">
    <source>
        <dbReference type="Google" id="ProtNLM"/>
    </source>
</evidence>
<evidence type="ECO:0000256" key="2">
    <source>
        <dbReference type="SAM" id="SignalP"/>
    </source>
</evidence>
<evidence type="ECO:0000256" key="1">
    <source>
        <dbReference type="SAM" id="MobiDB-lite"/>
    </source>
</evidence>
<name>A0ABP9LQ72_9RHOB</name>
<dbReference type="RefSeq" id="WP_259554149.1">
    <property type="nucleotide sequence ID" value="NZ_BAABHW010000007.1"/>
</dbReference>
<gene>
    <name evidence="3" type="ORF">GCM10023209_35330</name>
</gene>
<reference evidence="4" key="1">
    <citation type="journal article" date="2019" name="Int. J. Syst. Evol. Microbiol.">
        <title>The Global Catalogue of Microorganisms (GCM) 10K type strain sequencing project: providing services to taxonomists for standard genome sequencing and annotation.</title>
        <authorList>
            <consortium name="The Broad Institute Genomics Platform"/>
            <consortium name="The Broad Institute Genome Sequencing Center for Infectious Disease"/>
            <person name="Wu L."/>
            <person name="Ma J."/>
        </authorList>
    </citation>
    <scope>NUCLEOTIDE SEQUENCE [LARGE SCALE GENOMIC DNA]</scope>
    <source>
        <strain evidence="4">JCM 18015</strain>
    </source>
</reference>
<keyword evidence="4" id="KW-1185">Reference proteome</keyword>
<keyword evidence="2" id="KW-0732">Signal</keyword>
<organism evidence="3 4">
    <name type="scientific">[Roseibacterium] beibuensis</name>
    <dbReference type="NCBI Taxonomy" id="1193142"/>
    <lineage>
        <taxon>Bacteria</taxon>
        <taxon>Pseudomonadati</taxon>
        <taxon>Pseudomonadota</taxon>
        <taxon>Alphaproteobacteria</taxon>
        <taxon>Rhodobacterales</taxon>
        <taxon>Roseobacteraceae</taxon>
        <taxon>Roseicyclus</taxon>
    </lineage>
</organism>
<comment type="caution">
    <text evidence="3">The sequence shown here is derived from an EMBL/GenBank/DDBJ whole genome shotgun (WGS) entry which is preliminary data.</text>
</comment>
<evidence type="ECO:0000313" key="4">
    <source>
        <dbReference type="Proteomes" id="UP001499910"/>
    </source>
</evidence>
<proteinExistence type="predicted"/>
<evidence type="ECO:0000313" key="3">
    <source>
        <dbReference type="EMBL" id="GAA5081056.1"/>
    </source>
</evidence>
<dbReference type="Proteomes" id="UP001499910">
    <property type="component" value="Unassembled WGS sequence"/>
</dbReference>
<feature type="chain" id="PRO_5047358736" description="Pentapeptide MXKDX repeat protein" evidence="2">
    <location>
        <begin position="21"/>
        <end position="87"/>
    </location>
</feature>
<feature type="signal peptide" evidence="2">
    <location>
        <begin position="1"/>
        <end position="20"/>
    </location>
</feature>
<sequence length="87" mass="8997">MKRMVLSSLFILAAPGLALATTSAMPDAQQGNLAKPAQAVETLPTDAAEALQGKKGLFDDALLTDADSDLPKPDASMADPTRVETSL</sequence>
<dbReference type="EMBL" id="BAABHW010000007">
    <property type="protein sequence ID" value="GAA5081056.1"/>
    <property type="molecule type" value="Genomic_DNA"/>
</dbReference>
<accession>A0ABP9LQ72</accession>
<feature type="region of interest" description="Disordered" evidence="1">
    <location>
        <begin position="64"/>
        <end position="87"/>
    </location>
</feature>
<protein>
    <recommendedName>
        <fullName evidence="5">Pentapeptide MXKDX repeat protein</fullName>
    </recommendedName>
</protein>